<comment type="caution">
    <text evidence="8">The sequence shown here is derived from an EMBL/GenBank/DDBJ whole genome shotgun (WGS) entry which is preliminary data.</text>
</comment>
<evidence type="ECO:0000259" key="6">
    <source>
        <dbReference type="PROSITE" id="PS50110"/>
    </source>
</evidence>
<dbReference type="InterPro" id="IPR016032">
    <property type="entry name" value="Sig_transdc_resp-reg_C-effctor"/>
</dbReference>
<evidence type="ECO:0000256" key="1">
    <source>
        <dbReference type="ARBA" id="ARBA00023015"/>
    </source>
</evidence>
<dbReference type="PROSITE" id="PS50110">
    <property type="entry name" value="RESPONSE_REGULATORY"/>
    <property type="match status" value="1"/>
</dbReference>
<dbReference type="SUPFAM" id="SSF46894">
    <property type="entry name" value="C-terminal effector domain of the bipartite response regulators"/>
    <property type="match status" value="1"/>
</dbReference>
<keyword evidence="3" id="KW-0804">Transcription</keyword>
<protein>
    <submittedName>
        <fullName evidence="8">DNA-binding response regulator</fullName>
    </submittedName>
</protein>
<dbReference type="InterPro" id="IPR001789">
    <property type="entry name" value="Sig_transdc_resp-reg_receiver"/>
</dbReference>
<dbReference type="GO" id="GO:0006355">
    <property type="term" value="P:regulation of DNA-templated transcription"/>
    <property type="evidence" value="ECO:0007669"/>
    <property type="project" value="InterPro"/>
</dbReference>
<keyword evidence="4" id="KW-0597">Phosphoprotein</keyword>
<dbReference type="GO" id="GO:0000976">
    <property type="term" value="F:transcription cis-regulatory region binding"/>
    <property type="evidence" value="ECO:0007669"/>
    <property type="project" value="TreeGrafter"/>
</dbReference>
<evidence type="ECO:0000259" key="7">
    <source>
        <dbReference type="PROSITE" id="PS51755"/>
    </source>
</evidence>
<dbReference type="CDD" id="cd17624">
    <property type="entry name" value="REC_OmpR_PmrA-like"/>
    <property type="match status" value="1"/>
</dbReference>
<dbReference type="Gene3D" id="3.40.50.2300">
    <property type="match status" value="1"/>
</dbReference>
<dbReference type="SUPFAM" id="SSF52172">
    <property type="entry name" value="CheY-like"/>
    <property type="match status" value="1"/>
</dbReference>
<dbReference type="OrthoDB" id="9802426at2"/>
<dbReference type="SMART" id="SM00862">
    <property type="entry name" value="Trans_reg_C"/>
    <property type="match status" value="1"/>
</dbReference>
<dbReference type="AlphaFoldDB" id="A0A2V1GY62"/>
<dbReference type="PANTHER" id="PTHR48111">
    <property type="entry name" value="REGULATOR OF RPOS"/>
    <property type="match status" value="1"/>
</dbReference>
<dbReference type="Gene3D" id="1.10.10.10">
    <property type="entry name" value="Winged helix-like DNA-binding domain superfamily/Winged helix DNA-binding domain"/>
    <property type="match status" value="1"/>
</dbReference>
<dbReference type="PANTHER" id="PTHR48111:SF67">
    <property type="entry name" value="TRANSCRIPTIONAL REGULATORY PROTEIN TCTD"/>
    <property type="match status" value="1"/>
</dbReference>
<feature type="domain" description="Response regulatory" evidence="6">
    <location>
        <begin position="1"/>
        <end position="106"/>
    </location>
</feature>
<dbReference type="GO" id="GO:0032993">
    <property type="term" value="C:protein-DNA complex"/>
    <property type="evidence" value="ECO:0007669"/>
    <property type="project" value="TreeGrafter"/>
</dbReference>
<proteinExistence type="predicted"/>
<evidence type="ECO:0000256" key="3">
    <source>
        <dbReference type="ARBA" id="ARBA00023163"/>
    </source>
</evidence>
<dbReference type="GO" id="GO:0005829">
    <property type="term" value="C:cytosol"/>
    <property type="evidence" value="ECO:0007669"/>
    <property type="project" value="TreeGrafter"/>
</dbReference>
<feature type="domain" description="OmpR/PhoB-type" evidence="7">
    <location>
        <begin position="114"/>
        <end position="208"/>
    </location>
</feature>
<dbReference type="InterPro" id="IPR011006">
    <property type="entry name" value="CheY-like_superfamily"/>
</dbReference>
<feature type="DNA-binding region" description="OmpR/PhoB-type" evidence="5">
    <location>
        <begin position="114"/>
        <end position="208"/>
    </location>
</feature>
<accession>A0A2V1GY62</accession>
<dbReference type="Pfam" id="PF00486">
    <property type="entry name" value="Trans_reg_C"/>
    <property type="match status" value="1"/>
</dbReference>
<feature type="modified residue" description="4-aspartylphosphate" evidence="4">
    <location>
        <position position="41"/>
    </location>
</feature>
<gene>
    <name evidence="8" type="ORF">DC094_18140</name>
</gene>
<dbReference type="CDD" id="cd00383">
    <property type="entry name" value="trans_reg_C"/>
    <property type="match status" value="1"/>
</dbReference>
<name>A0A2V1GY62_9GAMM</name>
<sequence>MLGQGLKHAIESENYHCDWVTDGHSASAKVIKSDYQLVILDLGLPGKDGLQVLQQARSQGVDIPILILTARDTLQDKISGLDLGADDYLLKPFELDELLARIRAQVRRYQRRFSQIINHGELELDIGSQQCSYQNKPITLSRREFALLADLLQHKGQVRSKDQLTEALYSWQDQVESNTVEVHIHHLRKKINNKLIRTLRGIGYMIERE</sequence>
<organism evidence="8 9">
    <name type="scientific">Pelagibaculum spongiae</name>
    <dbReference type="NCBI Taxonomy" id="2080658"/>
    <lineage>
        <taxon>Bacteria</taxon>
        <taxon>Pseudomonadati</taxon>
        <taxon>Pseudomonadota</taxon>
        <taxon>Gammaproteobacteria</taxon>
        <taxon>Oceanospirillales</taxon>
        <taxon>Pelagibaculum</taxon>
    </lineage>
</organism>
<dbReference type="InterPro" id="IPR001867">
    <property type="entry name" value="OmpR/PhoB-type_DNA-bd"/>
</dbReference>
<dbReference type="GO" id="GO:0000156">
    <property type="term" value="F:phosphorelay response regulator activity"/>
    <property type="evidence" value="ECO:0007669"/>
    <property type="project" value="TreeGrafter"/>
</dbReference>
<dbReference type="SMART" id="SM00448">
    <property type="entry name" value="REC"/>
    <property type="match status" value="1"/>
</dbReference>
<keyword evidence="9" id="KW-1185">Reference proteome</keyword>
<reference evidence="8 9" key="1">
    <citation type="submission" date="2018-04" db="EMBL/GenBank/DDBJ databases">
        <title>Thalassorhabdus spongiae gen. nov., sp. nov., isolated from a marine sponge in South-West Iceland.</title>
        <authorList>
            <person name="Knobloch S."/>
            <person name="Daussin A."/>
            <person name="Johannsson R."/>
            <person name="Marteinsson V.T."/>
        </authorList>
    </citation>
    <scope>NUCLEOTIDE SEQUENCE [LARGE SCALE GENOMIC DNA]</scope>
    <source>
        <strain evidence="8 9">Hp12</strain>
    </source>
</reference>
<evidence type="ECO:0000313" key="8">
    <source>
        <dbReference type="EMBL" id="PVZ65494.1"/>
    </source>
</evidence>
<dbReference type="PROSITE" id="PS51755">
    <property type="entry name" value="OMPR_PHOB"/>
    <property type="match status" value="1"/>
</dbReference>
<dbReference type="InterPro" id="IPR039420">
    <property type="entry name" value="WalR-like"/>
</dbReference>
<evidence type="ECO:0000256" key="4">
    <source>
        <dbReference type="PROSITE-ProRule" id="PRU00169"/>
    </source>
</evidence>
<dbReference type="Gene3D" id="6.10.250.690">
    <property type="match status" value="1"/>
</dbReference>
<evidence type="ECO:0000256" key="2">
    <source>
        <dbReference type="ARBA" id="ARBA00023125"/>
    </source>
</evidence>
<keyword evidence="1" id="KW-0805">Transcription regulation</keyword>
<keyword evidence="2 5" id="KW-0238">DNA-binding</keyword>
<dbReference type="Pfam" id="PF00072">
    <property type="entry name" value="Response_reg"/>
    <property type="match status" value="1"/>
</dbReference>
<dbReference type="InterPro" id="IPR036388">
    <property type="entry name" value="WH-like_DNA-bd_sf"/>
</dbReference>
<dbReference type="EMBL" id="QDDL01000010">
    <property type="protein sequence ID" value="PVZ65494.1"/>
    <property type="molecule type" value="Genomic_DNA"/>
</dbReference>
<dbReference type="Proteomes" id="UP000244906">
    <property type="component" value="Unassembled WGS sequence"/>
</dbReference>
<evidence type="ECO:0000256" key="5">
    <source>
        <dbReference type="PROSITE-ProRule" id="PRU01091"/>
    </source>
</evidence>
<evidence type="ECO:0000313" key="9">
    <source>
        <dbReference type="Proteomes" id="UP000244906"/>
    </source>
</evidence>